<evidence type="ECO:0000313" key="3">
    <source>
        <dbReference type="Proteomes" id="UP000532440"/>
    </source>
</evidence>
<protein>
    <submittedName>
        <fullName evidence="2">Putative enzyme related to lactoylglutathione lyase</fullName>
    </submittedName>
</protein>
<gene>
    <name evidence="2" type="ORF">HNQ70_001967</name>
</gene>
<organism evidence="2 3">
    <name type="scientific">Quisquiliibacterium transsilvanicum</name>
    <dbReference type="NCBI Taxonomy" id="1549638"/>
    <lineage>
        <taxon>Bacteria</taxon>
        <taxon>Pseudomonadati</taxon>
        <taxon>Pseudomonadota</taxon>
        <taxon>Betaproteobacteria</taxon>
        <taxon>Burkholderiales</taxon>
        <taxon>Burkholderiaceae</taxon>
        <taxon>Quisquiliibacterium</taxon>
    </lineage>
</organism>
<name>A0A7W8HHC8_9BURK</name>
<dbReference type="Pfam" id="PF00903">
    <property type="entry name" value="Glyoxalase"/>
    <property type="match status" value="1"/>
</dbReference>
<dbReference type="Proteomes" id="UP000532440">
    <property type="component" value="Unassembled WGS sequence"/>
</dbReference>
<dbReference type="AlphaFoldDB" id="A0A7W8HHC8"/>
<evidence type="ECO:0000313" key="2">
    <source>
        <dbReference type="EMBL" id="MBB5271953.1"/>
    </source>
</evidence>
<dbReference type="GO" id="GO:0016829">
    <property type="term" value="F:lyase activity"/>
    <property type="evidence" value="ECO:0007669"/>
    <property type="project" value="UniProtKB-KW"/>
</dbReference>
<reference evidence="2 3" key="1">
    <citation type="submission" date="2020-08" db="EMBL/GenBank/DDBJ databases">
        <title>Genomic Encyclopedia of Type Strains, Phase IV (KMG-IV): sequencing the most valuable type-strain genomes for metagenomic binning, comparative biology and taxonomic classification.</title>
        <authorList>
            <person name="Goeker M."/>
        </authorList>
    </citation>
    <scope>NUCLEOTIDE SEQUENCE [LARGE SCALE GENOMIC DNA]</scope>
    <source>
        <strain evidence="2 3">DSM 29781</strain>
    </source>
</reference>
<feature type="domain" description="VOC" evidence="1">
    <location>
        <begin position="8"/>
        <end position="133"/>
    </location>
</feature>
<dbReference type="PROSITE" id="PS51819">
    <property type="entry name" value="VOC"/>
    <property type="match status" value="1"/>
</dbReference>
<accession>A0A7W8HHC8</accession>
<sequence length="134" mass="13948">MGVAVTKKAIDLGIVTTNGDAMLAFYRDVVGLSYQEATPMPGGSGTMHRMLCGDSLIKLVVVPKVAAPAAPGGIPGANGYRYWTITVSNLTEVVEACAKAGAKVIIADKEVRPGVRIGMVTDPDGNWVEFLQAG</sequence>
<comment type="caution">
    <text evidence="2">The sequence shown here is derived from an EMBL/GenBank/DDBJ whole genome shotgun (WGS) entry which is preliminary data.</text>
</comment>
<keyword evidence="2" id="KW-0456">Lyase</keyword>
<dbReference type="RefSeq" id="WP_183966900.1">
    <property type="nucleotide sequence ID" value="NZ_BAABEW010000023.1"/>
</dbReference>
<dbReference type="InterPro" id="IPR037523">
    <property type="entry name" value="VOC_core"/>
</dbReference>
<dbReference type="CDD" id="cd06587">
    <property type="entry name" value="VOC"/>
    <property type="match status" value="1"/>
</dbReference>
<dbReference type="SUPFAM" id="SSF54593">
    <property type="entry name" value="Glyoxalase/Bleomycin resistance protein/Dihydroxybiphenyl dioxygenase"/>
    <property type="match status" value="1"/>
</dbReference>
<dbReference type="InterPro" id="IPR004360">
    <property type="entry name" value="Glyas_Fos-R_dOase_dom"/>
</dbReference>
<evidence type="ECO:0000259" key="1">
    <source>
        <dbReference type="PROSITE" id="PS51819"/>
    </source>
</evidence>
<keyword evidence="3" id="KW-1185">Reference proteome</keyword>
<proteinExistence type="predicted"/>
<dbReference type="EMBL" id="JACHGB010000004">
    <property type="protein sequence ID" value="MBB5271953.1"/>
    <property type="molecule type" value="Genomic_DNA"/>
</dbReference>
<dbReference type="Gene3D" id="3.10.180.10">
    <property type="entry name" value="2,3-Dihydroxybiphenyl 1,2-Dioxygenase, domain 1"/>
    <property type="match status" value="1"/>
</dbReference>
<dbReference type="InterPro" id="IPR029068">
    <property type="entry name" value="Glyas_Bleomycin-R_OHBP_Dase"/>
</dbReference>